<dbReference type="InterPro" id="IPR000999">
    <property type="entry name" value="RNase_III_dom"/>
</dbReference>
<evidence type="ECO:0000256" key="1">
    <source>
        <dbReference type="ARBA" id="ARBA00022517"/>
    </source>
</evidence>
<keyword evidence="3 6" id="KW-0540">Nuclease</keyword>
<dbReference type="GO" id="GO:0005737">
    <property type="term" value="C:cytoplasm"/>
    <property type="evidence" value="ECO:0007669"/>
    <property type="project" value="UniProtKB-SubCell"/>
</dbReference>
<name>A0A9D2G757_9FIRM</name>
<keyword evidence="1 6" id="KW-0690">Ribosome biogenesis</keyword>
<evidence type="ECO:0000256" key="6">
    <source>
        <dbReference type="HAMAP-Rule" id="MF_01468"/>
    </source>
</evidence>
<comment type="subunit">
    <text evidence="6">Homodimer.</text>
</comment>
<keyword evidence="6" id="KW-0699">rRNA-binding</keyword>
<dbReference type="InterPro" id="IPR008226">
    <property type="entry name" value="Mini3_fam"/>
</dbReference>
<dbReference type="InterPro" id="IPR036389">
    <property type="entry name" value="RNase_III_sf"/>
</dbReference>
<comment type="caution">
    <text evidence="8">The sequence shown here is derived from an EMBL/GenBank/DDBJ whole genome shotgun (WGS) entry which is preliminary data.</text>
</comment>
<dbReference type="GO" id="GO:0019843">
    <property type="term" value="F:rRNA binding"/>
    <property type="evidence" value="ECO:0007669"/>
    <property type="project" value="UniProtKB-UniRule"/>
</dbReference>
<dbReference type="EC" id="3.1.26.-" evidence="6"/>
<evidence type="ECO:0000256" key="2">
    <source>
        <dbReference type="ARBA" id="ARBA00022552"/>
    </source>
</evidence>
<comment type="function">
    <text evidence="6">Involved in correct processing of both the 5' and 3' ends of 23S rRNA precursor. Processes 30S rRNA precursor transcript even in absence of ribonuclease 3 (Rnc); Rnc processes 30S rRNA into smaller rRNA precursors.</text>
</comment>
<dbReference type="AlphaFoldDB" id="A0A9D2G757"/>
<evidence type="ECO:0000259" key="7">
    <source>
        <dbReference type="Pfam" id="PF00636"/>
    </source>
</evidence>
<dbReference type="PIRSF" id="PIRSF005520">
    <property type="entry name" value="UCP005520"/>
    <property type="match status" value="1"/>
</dbReference>
<evidence type="ECO:0000256" key="4">
    <source>
        <dbReference type="ARBA" id="ARBA00022759"/>
    </source>
</evidence>
<gene>
    <name evidence="6" type="primary">mrnC</name>
    <name evidence="8" type="ORF">H9964_07810</name>
</gene>
<accession>A0A9D2G757</accession>
<proteinExistence type="inferred from homology"/>
<comment type="subcellular location">
    <subcellularLocation>
        <location evidence="6">Cytoplasm</location>
    </subcellularLocation>
</comment>
<dbReference type="HAMAP" id="MF_01468">
    <property type="entry name" value="RNase_Mini_III"/>
    <property type="match status" value="1"/>
</dbReference>
<evidence type="ECO:0000313" key="9">
    <source>
        <dbReference type="Proteomes" id="UP000824102"/>
    </source>
</evidence>
<dbReference type="Gene3D" id="1.10.1520.10">
    <property type="entry name" value="Ribonuclease III domain"/>
    <property type="match status" value="1"/>
</dbReference>
<keyword evidence="5 6" id="KW-0378">Hydrolase</keyword>
<keyword evidence="6" id="KW-0460">Magnesium</keyword>
<evidence type="ECO:0000256" key="5">
    <source>
        <dbReference type="ARBA" id="ARBA00022801"/>
    </source>
</evidence>
<reference evidence="8" key="1">
    <citation type="journal article" date="2021" name="PeerJ">
        <title>Extensive microbial diversity within the chicken gut microbiome revealed by metagenomics and culture.</title>
        <authorList>
            <person name="Gilroy R."/>
            <person name="Ravi A."/>
            <person name="Getino M."/>
            <person name="Pursley I."/>
            <person name="Horton D.L."/>
            <person name="Alikhan N.F."/>
            <person name="Baker D."/>
            <person name="Gharbi K."/>
            <person name="Hall N."/>
            <person name="Watson M."/>
            <person name="Adriaenssens E.M."/>
            <person name="Foster-Nyarko E."/>
            <person name="Jarju S."/>
            <person name="Secka A."/>
            <person name="Antonio M."/>
            <person name="Oren A."/>
            <person name="Chaudhuri R.R."/>
            <person name="La Ragione R."/>
            <person name="Hildebrand F."/>
            <person name="Pallen M.J."/>
        </authorList>
    </citation>
    <scope>NUCLEOTIDE SEQUENCE</scope>
    <source>
        <strain evidence="8">ChiW7-2402</strain>
    </source>
</reference>
<keyword evidence="6" id="KW-0694">RNA-binding</keyword>
<dbReference type="PANTHER" id="PTHR34276:SF1">
    <property type="entry name" value="MINI-RIBONUCLEASE 3"/>
    <property type="match status" value="1"/>
</dbReference>
<keyword evidence="2 6" id="KW-0698">rRNA processing</keyword>
<feature type="active site" evidence="6">
    <location>
        <position position="26"/>
    </location>
</feature>
<comment type="similarity">
    <text evidence="6">Belongs to the MrnC RNase family.</text>
</comment>
<dbReference type="SUPFAM" id="SSF69065">
    <property type="entry name" value="RNase III domain-like"/>
    <property type="match status" value="1"/>
</dbReference>
<dbReference type="EMBL" id="DXBB01000114">
    <property type="protein sequence ID" value="HIZ73471.1"/>
    <property type="molecule type" value="Genomic_DNA"/>
</dbReference>
<keyword evidence="6" id="KW-0963">Cytoplasm</keyword>
<protein>
    <recommendedName>
        <fullName evidence="6">Mini-ribonuclease 3</fullName>
        <shortName evidence="6">Mini-3</shortName>
        <shortName evidence="6">Mini-RNase 3</shortName>
        <ecNumber evidence="6">3.1.26.-</ecNumber>
    </recommendedName>
    <alternativeName>
        <fullName evidence="6">Mini-RNase III</fullName>
        <shortName evidence="6">Mini-III</shortName>
    </alternativeName>
</protein>
<reference evidence="8" key="2">
    <citation type="submission" date="2021-04" db="EMBL/GenBank/DDBJ databases">
        <authorList>
            <person name="Gilroy R."/>
        </authorList>
    </citation>
    <scope>NUCLEOTIDE SEQUENCE</scope>
    <source>
        <strain evidence="8">ChiW7-2402</strain>
    </source>
</reference>
<dbReference type="GO" id="GO:0004525">
    <property type="term" value="F:ribonuclease III activity"/>
    <property type="evidence" value="ECO:0007669"/>
    <property type="project" value="InterPro"/>
</dbReference>
<keyword evidence="4 6" id="KW-0255">Endonuclease</keyword>
<dbReference type="GO" id="GO:0006364">
    <property type="term" value="P:rRNA processing"/>
    <property type="evidence" value="ECO:0007669"/>
    <property type="project" value="UniProtKB-UniRule"/>
</dbReference>
<dbReference type="Pfam" id="PF00636">
    <property type="entry name" value="Ribonuclease_3"/>
    <property type="match status" value="1"/>
</dbReference>
<organism evidence="8 9">
    <name type="scientific">Candidatus Gallimonas intestinavium</name>
    <dbReference type="NCBI Taxonomy" id="2838603"/>
    <lineage>
        <taxon>Bacteria</taxon>
        <taxon>Bacillati</taxon>
        <taxon>Bacillota</taxon>
        <taxon>Clostridia</taxon>
        <taxon>Candidatus Gallimonas</taxon>
    </lineage>
</organism>
<dbReference type="PANTHER" id="PTHR34276">
    <property type="entry name" value="MINI-RIBONUCLEASE 3"/>
    <property type="match status" value="1"/>
</dbReference>
<dbReference type="Proteomes" id="UP000824102">
    <property type="component" value="Unassembled WGS sequence"/>
</dbReference>
<sequence length="132" mass="14589">MFEITEPVPKERASLMNPVVLAFVGDAVYTLLVRTELAVNSAAKANELNKRAAEIVSAHGQSGALERMLPLLTEEEDAVYRRGRNAKKTTKSKNASVADYVRSTGFEALLGYLYLTGQTERIRELFAPKEDV</sequence>
<comment type="cofactor">
    <cofactor evidence="6">
        <name>Mg(2+)</name>
        <dbReference type="ChEBI" id="CHEBI:18420"/>
    </cofactor>
</comment>
<feature type="domain" description="RNase III" evidence="7">
    <location>
        <begin position="20"/>
        <end position="117"/>
    </location>
</feature>
<evidence type="ECO:0000256" key="3">
    <source>
        <dbReference type="ARBA" id="ARBA00022722"/>
    </source>
</evidence>
<evidence type="ECO:0000313" key="8">
    <source>
        <dbReference type="EMBL" id="HIZ73471.1"/>
    </source>
</evidence>